<organism evidence="2 3">
    <name type="scientific">Mesorhabditis belari</name>
    <dbReference type="NCBI Taxonomy" id="2138241"/>
    <lineage>
        <taxon>Eukaryota</taxon>
        <taxon>Metazoa</taxon>
        <taxon>Ecdysozoa</taxon>
        <taxon>Nematoda</taxon>
        <taxon>Chromadorea</taxon>
        <taxon>Rhabditida</taxon>
        <taxon>Rhabditina</taxon>
        <taxon>Rhabditomorpha</taxon>
        <taxon>Rhabditoidea</taxon>
        <taxon>Rhabditidae</taxon>
        <taxon>Mesorhabditinae</taxon>
        <taxon>Mesorhabditis</taxon>
    </lineage>
</organism>
<evidence type="ECO:0000256" key="1">
    <source>
        <dbReference type="SAM" id="MobiDB-lite"/>
    </source>
</evidence>
<dbReference type="AlphaFoldDB" id="A0AAF3EHV9"/>
<evidence type="ECO:0000313" key="2">
    <source>
        <dbReference type="Proteomes" id="UP000887575"/>
    </source>
</evidence>
<dbReference type="Proteomes" id="UP000887575">
    <property type="component" value="Unassembled WGS sequence"/>
</dbReference>
<accession>A0AAF3EHV9</accession>
<feature type="compositionally biased region" description="Basic residues" evidence="1">
    <location>
        <begin position="89"/>
        <end position="101"/>
    </location>
</feature>
<dbReference type="WBParaSite" id="MBELARI_LOCUS13543">
    <property type="protein sequence ID" value="MBELARI_LOCUS13543"/>
    <property type="gene ID" value="MBELARI_LOCUS13543"/>
</dbReference>
<sequence>MGGLMGPVTCIAITSNDAFVAVACEDETSLSRSFDANRVIAHLSKRAQLPILCLHHTPAGPDLAKERRRSARAHSISSAGSNLSESKKRLNGQHRRTKKIKIPNFTGRKGSKHRLPVPVAAPAQKSNTCGIL</sequence>
<proteinExistence type="predicted"/>
<keyword evidence="2" id="KW-1185">Reference proteome</keyword>
<feature type="region of interest" description="Disordered" evidence="1">
    <location>
        <begin position="60"/>
        <end position="114"/>
    </location>
</feature>
<reference evidence="3" key="1">
    <citation type="submission" date="2024-02" db="UniProtKB">
        <authorList>
            <consortium name="WormBaseParasite"/>
        </authorList>
    </citation>
    <scope>IDENTIFICATION</scope>
</reference>
<name>A0AAF3EHV9_9BILA</name>
<evidence type="ECO:0000313" key="3">
    <source>
        <dbReference type="WBParaSite" id="MBELARI_LOCUS13543"/>
    </source>
</evidence>
<protein>
    <submittedName>
        <fullName evidence="3">Uncharacterized protein</fullName>
    </submittedName>
</protein>